<dbReference type="PROSITE" id="PS00028">
    <property type="entry name" value="ZINC_FINGER_C2H2_1"/>
    <property type="match status" value="3"/>
</dbReference>
<sequence>MVEVIPAEAPHMQSDEVRGASEQGLGSEGDSDTSSNSSSSPRSTCSGSSSGGDSPQCSGGTPQLQLQQEARGGTGHHHQQQQVCTLELPDLAGDFRPTLEEIEEFLQEHMQVLKNGTDSSATIKVEATTETNKHGGGSSCNVGGGGGSGGGTSSIGSINCSGSPGDVSTIRPTSTLPLVVQPVATPAAERSAEAAGQSPPPIPAGGVKLAQLLINIQGQTFALVPQGPASSCRPYVRIAPVPIAAKPGTALQGPGGLVVSGVPVAGQRLTVRGGPHGAAVAVAAAHEVLKMHKCEHPGCNKMYTKSSHLKAHLRRHTGEKPFACTWPGCGWRFSRSDELSRHRRSHSGVKPYACPVCGKKFARSDHLSKHVKVHRFPRSSRSVRSVS</sequence>
<keyword evidence="8" id="KW-0010">Activator</keyword>
<dbReference type="PANTHER" id="PTHR23235">
    <property type="entry name" value="KRUEPPEL-LIKE TRANSCRIPTION FACTOR"/>
    <property type="match status" value="1"/>
</dbReference>
<dbReference type="GO" id="GO:0000981">
    <property type="term" value="F:DNA-binding transcription factor activity, RNA polymerase II-specific"/>
    <property type="evidence" value="ECO:0007669"/>
    <property type="project" value="TreeGrafter"/>
</dbReference>
<dbReference type="GO" id="GO:0008270">
    <property type="term" value="F:zinc ion binding"/>
    <property type="evidence" value="ECO:0007669"/>
    <property type="project" value="UniProtKB-KW"/>
</dbReference>
<dbReference type="PROSITE" id="PS50157">
    <property type="entry name" value="ZINC_FINGER_C2H2_2"/>
    <property type="match status" value="3"/>
</dbReference>
<dbReference type="Gene3D" id="3.30.160.60">
    <property type="entry name" value="Classic Zinc Finger"/>
    <property type="match status" value="3"/>
</dbReference>
<dbReference type="SMART" id="SM00355">
    <property type="entry name" value="ZnF_C2H2"/>
    <property type="match status" value="3"/>
</dbReference>
<dbReference type="AlphaFoldDB" id="A0AAJ7TMM2"/>
<evidence type="ECO:0000256" key="7">
    <source>
        <dbReference type="ARBA" id="ARBA00023125"/>
    </source>
</evidence>
<keyword evidence="6" id="KW-0805">Transcription regulation</keyword>
<keyword evidence="3" id="KW-0677">Repeat</keyword>
<name>A0AAJ7TMM2_PETMA</name>
<accession>A0AAJ7TMM2</accession>
<dbReference type="InterPro" id="IPR036236">
    <property type="entry name" value="Znf_C2H2_sf"/>
</dbReference>
<evidence type="ECO:0000256" key="9">
    <source>
        <dbReference type="ARBA" id="ARBA00023163"/>
    </source>
</evidence>
<feature type="region of interest" description="Disordered" evidence="13">
    <location>
        <begin position="1"/>
        <end position="81"/>
    </location>
</feature>
<feature type="domain" description="C2H2-type" evidence="14">
    <location>
        <begin position="292"/>
        <end position="321"/>
    </location>
</feature>
<dbReference type="GO" id="GO:0000978">
    <property type="term" value="F:RNA polymerase II cis-regulatory region sequence-specific DNA binding"/>
    <property type="evidence" value="ECO:0007669"/>
    <property type="project" value="TreeGrafter"/>
</dbReference>
<dbReference type="Pfam" id="PF00096">
    <property type="entry name" value="zf-C2H2"/>
    <property type="match status" value="3"/>
</dbReference>
<evidence type="ECO:0000256" key="10">
    <source>
        <dbReference type="ARBA" id="ARBA00023242"/>
    </source>
</evidence>
<protein>
    <recommendedName>
        <fullName evidence="11">Krueppel-like factor 15</fullName>
    </recommendedName>
</protein>
<dbReference type="PANTHER" id="PTHR23235:SF44">
    <property type="entry name" value="KRUEPPEL-LIKE FACTOR 15"/>
    <property type="match status" value="1"/>
</dbReference>
<keyword evidence="10" id="KW-0539">Nucleus</keyword>
<evidence type="ECO:0000256" key="13">
    <source>
        <dbReference type="SAM" id="MobiDB-lite"/>
    </source>
</evidence>
<evidence type="ECO:0000259" key="14">
    <source>
        <dbReference type="PROSITE" id="PS50157"/>
    </source>
</evidence>
<evidence type="ECO:0000256" key="1">
    <source>
        <dbReference type="ARBA" id="ARBA00004123"/>
    </source>
</evidence>
<dbReference type="RefSeq" id="XP_032819348.1">
    <property type="nucleotide sequence ID" value="XM_032963457.1"/>
</dbReference>
<dbReference type="GeneID" id="116947568"/>
<proteinExistence type="predicted"/>
<evidence type="ECO:0000256" key="5">
    <source>
        <dbReference type="ARBA" id="ARBA00022833"/>
    </source>
</evidence>
<evidence type="ECO:0000256" key="4">
    <source>
        <dbReference type="ARBA" id="ARBA00022771"/>
    </source>
</evidence>
<keyword evidence="15" id="KW-1185">Reference proteome</keyword>
<dbReference type="FunFam" id="3.30.160.60:FF:000018">
    <property type="entry name" value="Krueppel-like factor 15"/>
    <property type="match status" value="1"/>
</dbReference>
<dbReference type="FunFam" id="3.30.160.60:FF:000624">
    <property type="entry name" value="zinc finger protein 697"/>
    <property type="match status" value="1"/>
</dbReference>
<evidence type="ECO:0000256" key="6">
    <source>
        <dbReference type="ARBA" id="ARBA00023015"/>
    </source>
</evidence>
<feature type="compositionally biased region" description="Low complexity" evidence="13">
    <location>
        <begin position="32"/>
        <end position="60"/>
    </location>
</feature>
<comment type="subcellular location">
    <subcellularLocation>
        <location evidence="1">Nucleus</location>
    </subcellularLocation>
</comment>
<evidence type="ECO:0000256" key="8">
    <source>
        <dbReference type="ARBA" id="ARBA00023159"/>
    </source>
</evidence>
<keyword evidence="5" id="KW-0862">Zinc</keyword>
<keyword evidence="4 12" id="KW-0863">Zinc-finger</keyword>
<dbReference type="GO" id="GO:0005654">
    <property type="term" value="C:nucleoplasm"/>
    <property type="evidence" value="ECO:0007669"/>
    <property type="project" value="UniProtKB-ARBA"/>
</dbReference>
<dbReference type="FunFam" id="3.30.160.60:FF:000368">
    <property type="entry name" value="Krueppel-like factor 15"/>
    <property type="match status" value="1"/>
</dbReference>
<dbReference type="SUPFAM" id="SSF57667">
    <property type="entry name" value="beta-beta-alpha zinc fingers"/>
    <property type="match status" value="2"/>
</dbReference>
<dbReference type="GO" id="GO:0045893">
    <property type="term" value="P:positive regulation of DNA-templated transcription"/>
    <property type="evidence" value="ECO:0007669"/>
    <property type="project" value="UniProtKB-ARBA"/>
</dbReference>
<evidence type="ECO:0000256" key="11">
    <source>
        <dbReference type="ARBA" id="ARBA00069427"/>
    </source>
</evidence>
<evidence type="ECO:0000313" key="15">
    <source>
        <dbReference type="Proteomes" id="UP001318040"/>
    </source>
</evidence>
<keyword evidence="7" id="KW-0238">DNA-binding</keyword>
<keyword evidence="9" id="KW-0804">Transcription</keyword>
<organism evidence="15 16">
    <name type="scientific">Petromyzon marinus</name>
    <name type="common">Sea lamprey</name>
    <dbReference type="NCBI Taxonomy" id="7757"/>
    <lineage>
        <taxon>Eukaryota</taxon>
        <taxon>Metazoa</taxon>
        <taxon>Chordata</taxon>
        <taxon>Craniata</taxon>
        <taxon>Vertebrata</taxon>
        <taxon>Cyclostomata</taxon>
        <taxon>Hyperoartia</taxon>
        <taxon>Petromyzontiformes</taxon>
        <taxon>Petromyzontidae</taxon>
        <taxon>Petromyzon</taxon>
    </lineage>
</organism>
<feature type="domain" description="C2H2-type" evidence="14">
    <location>
        <begin position="352"/>
        <end position="379"/>
    </location>
</feature>
<dbReference type="KEGG" id="pmrn:116947568"/>
<gene>
    <name evidence="16" type="primary">LOC116947568</name>
</gene>
<dbReference type="InterPro" id="IPR013087">
    <property type="entry name" value="Znf_C2H2_type"/>
</dbReference>
<evidence type="ECO:0000313" key="16">
    <source>
        <dbReference type="RefSeq" id="XP_032819348.1"/>
    </source>
</evidence>
<evidence type="ECO:0000256" key="3">
    <source>
        <dbReference type="ARBA" id="ARBA00022737"/>
    </source>
</evidence>
<reference evidence="16" key="1">
    <citation type="submission" date="2025-08" db="UniProtKB">
        <authorList>
            <consortium name="RefSeq"/>
        </authorList>
    </citation>
    <scope>IDENTIFICATION</scope>
    <source>
        <tissue evidence="16">Sperm</tissue>
    </source>
</reference>
<evidence type="ECO:0000256" key="12">
    <source>
        <dbReference type="PROSITE-ProRule" id="PRU00042"/>
    </source>
</evidence>
<dbReference type="Proteomes" id="UP001318040">
    <property type="component" value="Chromosome 30"/>
</dbReference>
<feature type="domain" description="C2H2-type" evidence="14">
    <location>
        <begin position="322"/>
        <end position="351"/>
    </location>
</feature>
<keyword evidence="2" id="KW-0479">Metal-binding</keyword>
<evidence type="ECO:0000256" key="2">
    <source>
        <dbReference type="ARBA" id="ARBA00022723"/>
    </source>
</evidence>